<protein>
    <submittedName>
        <fullName evidence="2">Uncharacterized protein</fullName>
    </submittedName>
</protein>
<feature type="compositionally biased region" description="Basic and acidic residues" evidence="1">
    <location>
        <begin position="76"/>
        <end position="99"/>
    </location>
</feature>
<evidence type="ECO:0000256" key="1">
    <source>
        <dbReference type="SAM" id="MobiDB-lite"/>
    </source>
</evidence>
<reference evidence="2 3" key="1">
    <citation type="submission" date="2021-10" db="EMBL/GenBank/DDBJ databases">
        <title>Anaerobic single-cell dispensing facilitates the cultivation of human gut bacteria.</title>
        <authorList>
            <person name="Afrizal A."/>
        </authorList>
    </citation>
    <scope>NUCLEOTIDE SEQUENCE [LARGE SCALE GENOMIC DNA]</scope>
    <source>
        <strain evidence="2 3">CLA-AA-H232</strain>
    </source>
</reference>
<dbReference type="AlphaFoldDB" id="A0AAE3JAV3"/>
<proteinExistence type="predicted"/>
<dbReference type="Proteomes" id="UP001198242">
    <property type="component" value="Unassembled WGS sequence"/>
</dbReference>
<sequence>MTTGQDMSEKMINTDETWEKLKQFGIEKIRNFAESEGIRREISRNGLTERETRELIRQYKKKIDKRRTDSFMPKSGETHAEIRRVYENGRRNSEKEGTRGKFSLKSLNSSNLDTVENNTDNVQIKSDNFKNWFGDWENNPSKASKVVNEDGTPKVVYHGTDKGGLLCV</sequence>
<dbReference type="EMBL" id="JAJEQM010000013">
    <property type="protein sequence ID" value="MCC2211105.1"/>
    <property type="molecule type" value="Genomic_DNA"/>
</dbReference>
<feature type="region of interest" description="Disordered" evidence="1">
    <location>
        <begin position="64"/>
        <end position="102"/>
    </location>
</feature>
<accession>A0AAE3JAV3</accession>
<evidence type="ECO:0000313" key="2">
    <source>
        <dbReference type="EMBL" id="MCC2211105.1"/>
    </source>
</evidence>
<comment type="caution">
    <text evidence="2">The sequence shown here is derived from an EMBL/GenBank/DDBJ whole genome shotgun (WGS) entry which is preliminary data.</text>
</comment>
<gene>
    <name evidence="2" type="ORF">LKE05_09940</name>
</gene>
<keyword evidence="3" id="KW-1185">Reference proteome</keyword>
<evidence type="ECO:0000313" key="3">
    <source>
        <dbReference type="Proteomes" id="UP001198242"/>
    </source>
</evidence>
<dbReference type="RefSeq" id="WP_308456719.1">
    <property type="nucleotide sequence ID" value="NZ_JAJEQM010000013.1"/>
</dbReference>
<organism evidence="2 3">
    <name type="scientific">Hominilimicola fabiformis</name>
    <dbReference type="NCBI Taxonomy" id="2885356"/>
    <lineage>
        <taxon>Bacteria</taxon>
        <taxon>Bacillati</taxon>
        <taxon>Bacillota</taxon>
        <taxon>Clostridia</taxon>
        <taxon>Eubacteriales</taxon>
        <taxon>Oscillospiraceae</taxon>
        <taxon>Hominilimicola</taxon>
    </lineage>
</organism>
<name>A0AAE3JAV3_9FIRM</name>